<sequence length="399" mass="42775">MPATEDDPILRADRPSRWASTWRYALAALISVLTWVIVVVGAADWGPSRLATMWLLVGDPALGLVSFVLIRWRHRRPGPVALVLTMFSSVSIVSSGPASWIMGSVASHRRWRLLAVVVPLSLAAGLVQEKVGLNDSGLPMWATILFGALVAGVLVATGYAMGSQRQLVDSYRDRAETAEREQQARVAQAQAAERTRIAREMHDVLAHRISLVAMHASTLSYRTDLSEEDRATAARSIEENAQRALSDLRDVLGVLRDPTQPTGSSPEPPQPGINDLAALVEEEAAGGMRVRLSNRVEDDMPASTGRTVYRIVQEALTNVRKHAPGTTVTVDLAGTPEDGLVVAVRNAAPVGPVRRTPLPASGLGLLGLTERAALAGGRISHGVDATGGYSVRAWIPWAT</sequence>
<evidence type="ECO:0000256" key="8">
    <source>
        <dbReference type="ARBA" id="ARBA00023012"/>
    </source>
</evidence>
<dbReference type="Gene3D" id="1.20.5.1930">
    <property type="match status" value="1"/>
</dbReference>
<dbReference type="SUPFAM" id="SSF55874">
    <property type="entry name" value="ATPase domain of HSP90 chaperone/DNA topoisomerase II/histidine kinase"/>
    <property type="match status" value="1"/>
</dbReference>
<evidence type="ECO:0000256" key="4">
    <source>
        <dbReference type="ARBA" id="ARBA00022679"/>
    </source>
</evidence>
<evidence type="ECO:0000313" key="12">
    <source>
        <dbReference type="EMBL" id="RYB90968.1"/>
    </source>
</evidence>
<keyword evidence="13" id="KW-1185">Reference proteome</keyword>
<feature type="transmembrane region" description="Helical" evidence="10">
    <location>
        <begin position="78"/>
        <end position="99"/>
    </location>
</feature>
<evidence type="ECO:0000256" key="10">
    <source>
        <dbReference type="SAM" id="Phobius"/>
    </source>
</evidence>
<feature type="domain" description="Signal transduction histidine kinase subgroup 3 dimerisation and phosphoacceptor" evidence="11">
    <location>
        <begin position="193"/>
        <end position="258"/>
    </location>
</feature>
<comment type="caution">
    <text evidence="12">The sequence shown here is derived from an EMBL/GenBank/DDBJ whole genome shotgun (WGS) entry which is preliminary data.</text>
</comment>
<dbReference type="PANTHER" id="PTHR24421">
    <property type="entry name" value="NITRATE/NITRITE SENSOR PROTEIN NARX-RELATED"/>
    <property type="match status" value="1"/>
</dbReference>
<keyword evidence="5" id="KW-0547">Nucleotide-binding</keyword>
<protein>
    <recommendedName>
        <fullName evidence="2">histidine kinase</fullName>
        <ecNumber evidence="2">2.7.13.3</ecNumber>
    </recommendedName>
</protein>
<dbReference type="InterPro" id="IPR011712">
    <property type="entry name" value="Sig_transdc_His_kin_sub3_dim/P"/>
</dbReference>
<proteinExistence type="predicted"/>
<keyword evidence="8" id="KW-0902">Two-component regulatory system</keyword>
<dbReference type="AlphaFoldDB" id="A0A4Q2RQL4"/>
<evidence type="ECO:0000256" key="2">
    <source>
        <dbReference type="ARBA" id="ARBA00012438"/>
    </source>
</evidence>
<feature type="coiled-coil region" evidence="9">
    <location>
        <begin position="161"/>
        <end position="192"/>
    </location>
</feature>
<keyword evidence="10" id="KW-1133">Transmembrane helix</keyword>
<dbReference type="RefSeq" id="WP_129401867.1">
    <property type="nucleotide sequence ID" value="NZ_SDWT01000003.1"/>
</dbReference>
<dbReference type="Gene3D" id="3.30.565.10">
    <property type="entry name" value="Histidine kinase-like ATPase, C-terminal domain"/>
    <property type="match status" value="1"/>
</dbReference>
<feature type="transmembrane region" description="Helical" evidence="10">
    <location>
        <begin position="140"/>
        <end position="162"/>
    </location>
</feature>
<dbReference type="EC" id="2.7.13.3" evidence="2"/>
<keyword evidence="3" id="KW-0597">Phosphoprotein</keyword>
<organism evidence="12 13">
    <name type="scientific">Nocardioides oleivorans</name>
    <dbReference type="NCBI Taxonomy" id="273676"/>
    <lineage>
        <taxon>Bacteria</taxon>
        <taxon>Bacillati</taxon>
        <taxon>Actinomycetota</taxon>
        <taxon>Actinomycetes</taxon>
        <taxon>Propionibacteriales</taxon>
        <taxon>Nocardioidaceae</taxon>
        <taxon>Nocardioides</taxon>
    </lineage>
</organism>
<dbReference type="CDD" id="cd16917">
    <property type="entry name" value="HATPase_UhpB-NarQ-NarX-like"/>
    <property type="match status" value="1"/>
</dbReference>
<gene>
    <name evidence="12" type="ORF">EUA93_18700</name>
</gene>
<dbReference type="InterPro" id="IPR036890">
    <property type="entry name" value="HATPase_C_sf"/>
</dbReference>
<evidence type="ECO:0000259" key="11">
    <source>
        <dbReference type="Pfam" id="PF07730"/>
    </source>
</evidence>
<dbReference type="GO" id="GO:0016020">
    <property type="term" value="C:membrane"/>
    <property type="evidence" value="ECO:0007669"/>
    <property type="project" value="InterPro"/>
</dbReference>
<accession>A0A4Q2RQL4</accession>
<evidence type="ECO:0000256" key="6">
    <source>
        <dbReference type="ARBA" id="ARBA00022777"/>
    </source>
</evidence>
<name>A0A4Q2RQL4_9ACTN</name>
<feature type="transmembrane region" description="Helical" evidence="10">
    <location>
        <begin position="50"/>
        <end position="72"/>
    </location>
</feature>
<dbReference type="InterPro" id="IPR050482">
    <property type="entry name" value="Sensor_HK_TwoCompSys"/>
</dbReference>
<dbReference type="PANTHER" id="PTHR24421:SF10">
    <property type="entry name" value="NITRATE_NITRITE SENSOR PROTEIN NARQ"/>
    <property type="match status" value="1"/>
</dbReference>
<dbReference type="GO" id="GO:0046983">
    <property type="term" value="F:protein dimerization activity"/>
    <property type="evidence" value="ECO:0007669"/>
    <property type="project" value="InterPro"/>
</dbReference>
<dbReference type="OrthoDB" id="227596at2"/>
<keyword evidence="4" id="KW-0808">Transferase</keyword>
<evidence type="ECO:0000256" key="1">
    <source>
        <dbReference type="ARBA" id="ARBA00000085"/>
    </source>
</evidence>
<dbReference type="GO" id="GO:0005524">
    <property type="term" value="F:ATP binding"/>
    <property type="evidence" value="ECO:0007669"/>
    <property type="project" value="UniProtKB-KW"/>
</dbReference>
<dbReference type="GO" id="GO:0000155">
    <property type="term" value="F:phosphorelay sensor kinase activity"/>
    <property type="evidence" value="ECO:0007669"/>
    <property type="project" value="InterPro"/>
</dbReference>
<comment type="catalytic activity">
    <reaction evidence="1">
        <text>ATP + protein L-histidine = ADP + protein N-phospho-L-histidine.</text>
        <dbReference type="EC" id="2.7.13.3"/>
    </reaction>
</comment>
<evidence type="ECO:0000313" key="13">
    <source>
        <dbReference type="Proteomes" id="UP000294071"/>
    </source>
</evidence>
<keyword evidence="10" id="KW-0472">Membrane</keyword>
<feature type="transmembrane region" description="Helical" evidence="10">
    <location>
        <begin position="24"/>
        <end position="43"/>
    </location>
</feature>
<evidence type="ECO:0000256" key="3">
    <source>
        <dbReference type="ARBA" id="ARBA00022553"/>
    </source>
</evidence>
<keyword evidence="10" id="KW-0812">Transmembrane</keyword>
<keyword evidence="7" id="KW-0067">ATP-binding</keyword>
<dbReference type="EMBL" id="SDWT01000003">
    <property type="protein sequence ID" value="RYB90968.1"/>
    <property type="molecule type" value="Genomic_DNA"/>
</dbReference>
<dbReference type="Pfam" id="PF07730">
    <property type="entry name" value="HisKA_3"/>
    <property type="match status" value="1"/>
</dbReference>
<keyword evidence="6" id="KW-0418">Kinase</keyword>
<evidence type="ECO:0000256" key="7">
    <source>
        <dbReference type="ARBA" id="ARBA00022840"/>
    </source>
</evidence>
<dbReference type="Proteomes" id="UP000294071">
    <property type="component" value="Unassembled WGS sequence"/>
</dbReference>
<evidence type="ECO:0000256" key="9">
    <source>
        <dbReference type="SAM" id="Coils"/>
    </source>
</evidence>
<keyword evidence="9" id="KW-0175">Coiled coil</keyword>
<reference evidence="12 13" key="1">
    <citation type="submission" date="2019-01" db="EMBL/GenBank/DDBJ databases">
        <title>Novel species of Nocardioides.</title>
        <authorList>
            <person name="Liu Q."/>
            <person name="Xin Y.-H."/>
        </authorList>
    </citation>
    <scope>NUCLEOTIDE SEQUENCE [LARGE SCALE GENOMIC DNA]</scope>
    <source>
        <strain evidence="12 13">CGMCC 4.6882</strain>
    </source>
</reference>
<evidence type="ECO:0000256" key="5">
    <source>
        <dbReference type="ARBA" id="ARBA00022741"/>
    </source>
</evidence>